<dbReference type="AlphaFoldDB" id="A0A6G1EQL9"/>
<dbReference type="Proteomes" id="UP000479710">
    <property type="component" value="Unassembled WGS sequence"/>
</dbReference>
<reference evidence="1 2" key="1">
    <citation type="submission" date="2019-11" db="EMBL/GenBank/DDBJ databases">
        <title>Whole genome sequence of Oryza granulata.</title>
        <authorList>
            <person name="Li W."/>
        </authorList>
    </citation>
    <scope>NUCLEOTIDE SEQUENCE [LARGE SCALE GENOMIC DNA]</scope>
    <source>
        <strain evidence="2">cv. Menghai</strain>
        <tissue evidence="1">Leaf</tissue>
    </source>
</reference>
<protein>
    <submittedName>
        <fullName evidence="1">Uncharacterized protein</fullName>
    </submittedName>
</protein>
<gene>
    <name evidence="1" type="ORF">E2562_028534</name>
</gene>
<sequence length="152" mass="16713">MGAFFFTGFWVGGATRAARPFRATRCGLAAHHAHLHPIILRVNTHAHLAFSYAGRPAGCKPSCLCFSRHAHLASERSGAVRLRHRDAPGRLKISAFFPETAGCRTALRVSRLRTNKDSCENQRQIQNPRLLSPDRPVVYRSSGEATGVPGWA</sequence>
<dbReference type="EMBL" id="SPHZ02000003">
    <property type="protein sequence ID" value="KAF0926948.1"/>
    <property type="molecule type" value="Genomic_DNA"/>
</dbReference>
<comment type="caution">
    <text evidence="1">The sequence shown here is derived from an EMBL/GenBank/DDBJ whole genome shotgun (WGS) entry which is preliminary data.</text>
</comment>
<accession>A0A6G1EQL9</accession>
<name>A0A6G1EQL9_9ORYZ</name>
<proteinExistence type="predicted"/>
<organism evidence="1 2">
    <name type="scientific">Oryza meyeriana var. granulata</name>
    <dbReference type="NCBI Taxonomy" id="110450"/>
    <lineage>
        <taxon>Eukaryota</taxon>
        <taxon>Viridiplantae</taxon>
        <taxon>Streptophyta</taxon>
        <taxon>Embryophyta</taxon>
        <taxon>Tracheophyta</taxon>
        <taxon>Spermatophyta</taxon>
        <taxon>Magnoliopsida</taxon>
        <taxon>Liliopsida</taxon>
        <taxon>Poales</taxon>
        <taxon>Poaceae</taxon>
        <taxon>BOP clade</taxon>
        <taxon>Oryzoideae</taxon>
        <taxon>Oryzeae</taxon>
        <taxon>Oryzinae</taxon>
        <taxon>Oryza</taxon>
        <taxon>Oryza meyeriana</taxon>
    </lineage>
</organism>
<evidence type="ECO:0000313" key="1">
    <source>
        <dbReference type="EMBL" id="KAF0926948.1"/>
    </source>
</evidence>
<keyword evidence="2" id="KW-1185">Reference proteome</keyword>
<evidence type="ECO:0000313" key="2">
    <source>
        <dbReference type="Proteomes" id="UP000479710"/>
    </source>
</evidence>